<evidence type="ECO:0000256" key="1">
    <source>
        <dbReference type="SAM" id="MobiDB-lite"/>
    </source>
</evidence>
<dbReference type="TAIR" id="AT1G09800"/>
<dbReference type="GO" id="GO:0009982">
    <property type="term" value="F:pseudouridine synthase activity"/>
    <property type="evidence" value="ECO:0000304"/>
    <property type="project" value="TAIR"/>
</dbReference>
<evidence type="ECO:0000256" key="2">
    <source>
        <dbReference type="SAM" id="Phobius"/>
    </source>
</evidence>
<name>O04501_ARATH</name>
<organism evidence="3">
    <name type="scientific">Arabidopsis thaliana</name>
    <name type="common">Mouse-ear cress</name>
    <dbReference type="NCBI Taxonomy" id="3702"/>
    <lineage>
        <taxon>Eukaryota</taxon>
        <taxon>Viridiplantae</taxon>
        <taxon>Streptophyta</taxon>
        <taxon>Embryophyta</taxon>
        <taxon>Tracheophyta</taxon>
        <taxon>Spermatophyta</taxon>
        <taxon>Magnoliopsida</taxon>
        <taxon>eudicotyledons</taxon>
        <taxon>Gunneridae</taxon>
        <taxon>Pentapetalae</taxon>
        <taxon>rosids</taxon>
        <taxon>malvids</taxon>
        <taxon>Brassicales</taxon>
        <taxon>Brassicaceae</taxon>
        <taxon>Camelineae</taxon>
        <taxon>Arabidopsis</taxon>
    </lineage>
</organism>
<accession>O04501</accession>
<evidence type="ECO:0000313" key="3">
    <source>
        <dbReference type="EMBL" id="AAB60734.1"/>
    </source>
</evidence>
<feature type="compositionally biased region" description="Polar residues" evidence="1">
    <location>
        <begin position="35"/>
        <end position="58"/>
    </location>
</feature>
<reference key="3">
    <citation type="journal article" date="2000" name="Nature">
        <title>Sequence and analysis of chromosome 1 of the plant Arabidopsis thaliana.</title>
        <authorList>
            <person name="Theologis A."/>
            <person name="Ecker J.R."/>
            <person name="Palm C.J."/>
            <person name="Federspiel N.A."/>
            <person name="Kaul S."/>
            <person name="White O."/>
            <person name="Alonso J."/>
            <person name="Altafi H."/>
            <person name="Araujo R."/>
            <person name="Bowman C.L."/>
            <person name="Brooks S.Y."/>
            <person name="Buehler E."/>
            <person name="Chan A."/>
            <person name="Chao Q."/>
            <person name="Chen H."/>
            <person name="Cheuk R.F."/>
            <person name="Chin C.W."/>
            <person name="Chung M.K."/>
            <person name="Conn L."/>
            <person name="Conway A.B."/>
            <person name="Conway A.R."/>
            <person name="Creasy T.H."/>
            <person name="Dewar K."/>
            <person name="Dunn P."/>
            <person name="Etgu P."/>
            <person name="Feldblyum T.V."/>
            <person name="Feng J."/>
            <person name="Fong B."/>
            <person name="Fujii C.Y."/>
            <person name="Gill J.E."/>
            <person name="Goldsmith A.D."/>
            <person name="Haas B."/>
            <person name="Hansen N.F."/>
            <person name="Hughes B."/>
            <person name="Huizar L."/>
            <person name="Hunter J.L."/>
            <person name="Jenkins J."/>
            <person name="Johnson-Hopson C."/>
            <person name="Khan S."/>
            <person name="Khaykin E."/>
            <person name="Kim C.J."/>
            <person name="Koo H.L."/>
            <person name="Kremenetskaia I."/>
            <person name="Kurtz D.B."/>
            <person name="Kwan A."/>
            <person name="Lam B."/>
            <person name="Langin-Hooper S."/>
            <person name="Lee A."/>
            <person name="Lee J.M."/>
            <person name="Lenz C.A."/>
            <person name="Li J.H."/>
            <person name="Li Y."/>
            <person name="Lin X."/>
            <person name="Liu S.X."/>
            <person name="Liu Z.A."/>
            <person name="Luros J.S."/>
            <person name="Maiti R."/>
            <person name="Marziali A."/>
            <person name="Militscher J."/>
            <person name="Miranda M."/>
            <person name="Nguyen M."/>
            <person name="Nierman W.C."/>
            <person name="Osborne B.I."/>
            <person name="Pai G."/>
            <person name="Peterson J."/>
            <person name="Pham P.K."/>
            <person name="Rizzo M."/>
            <person name="Rooney T."/>
            <person name="Rowley D."/>
            <person name="Sakano H."/>
            <person name="Salzberg S.L."/>
            <person name="Schwartz J.R."/>
            <person name="Shinn P."/>
            <person name="Southwick A.M."/>
            <person name="Sun H."/>
            <person name="Tallon L.J."/>
            <person name="Tambunga G."/>
            <person name="Toriumi M.J."/>
            <person name="Town C.D."/>
            <person name="Utterback T."/>
            <person name="Van Aken S."/>
            <person name="Vaysberg M."/>
            <person name="Vysotskaia V.S."/>
            <person name="Walker M."/>
            <person name="Wu D."/>
            <person name="Yu G."/>
            <person name="Fraser C.M."/>
            <person name="Venter J.C."/>
            <person name="Davis R.W."/>
        </authorList>
    </citation>
    <scope>NUCLEOTIDE SEQUENCE [LARGE SCALE GENOMIC DNA]</scope>
    <source>
        <strain>cv. Columbia</strain>
    </source>
</reference>
<gene>
    <name evidence="3" type="primary">F21M12.18</name>
</gene>
<keyword evidence="2" id="KW-0812">Transmembrane</keyword>
<feature type="region of interest" description="Disordered" evidence="1">
    <location>
        <begin position="35"/>
        <end position="72"/>
    </location>
</feature>
<dbReference type="PIR" id="A86232">
    <property type="entry name" value="A86232"/>
</dbReference>
<keyword evidence="2" id="KW-0472">Membrane</keyword>
<dbReference type="EMBL" id="AC000132">
    <property type="protein sequence ID" value="AAB60734.1"/>
    <property type="molecule type" value="Genomic_DNA"/>
</dbReference>
<feature type="transmembrane region" description="Helical" evidence="2">
    <location>
        <begin position="105"/>
        <end position="125"/>
    </location>
</feature>
<keyword evidence="2" id="KW-1133">Transmembrane helix</keyword>
<reference evidence="3" key="1">
    <citation type="submission" date="1997-05" db="EMBL/GenBank/DDBJ databases">
        <title>The sequence of BAC F21M12 from Arabidopsis thaliana chromosome 1.</title>
        <authorList>
            <person name="Vysotskaia V.S."/>
            <person name="Osborne B.I."/>
            <person name="Toriumi M."/>
            <person name="Yu G."/>
            <person name="Oji O."/>
            <person name="Shen Y.K."/>
            <person name="Araujo R."/>
            <person name="Au M."/>
            <person name="Buehler E."/>
            <person name="Conway A.B."/>
            <person name="Conway A.R."/>
            <person name="Dewar K."/>
            <person name="Feng J."/>
            <person name="Kim C."/>
            <person name="Kurtz D."/>
            <person name="Li Y."/>
            <person name="Shinn P."/>
            <person name="Sun H."/>
            <person name="Davis R.W."/>
            <person name="Ecker J.R."/>
            <person name="Federspiel N.A."/>
            <person name="Theologis A."/>
        </authorList>
    </citation>
    <scope>NUCLEOTIDE SEQUENCE</scope>
</reference>
<dbReference type="ExpressionAtlas" id="O04501">
    <property type="expression patterns" value="baseline and differential"/>
</dbReference>
<dbReference type="AlphaFoldDB" id="O04501"/>
<protein>
    <submittedName>
        <fullName evidence="3">F21M12.18 protein</fullName>
    </submittedName>
</protein>
<reference evidence="3" key="2">
    <citation type="submission" date="1997-06" db="EMBL/GenBank/DDBJ databases">
        <authorList>
            <person name="Theologis"/>
        </authorList>
    </citation>
    <scope>NUCLEOTIDE SEQUENCE</scope>
</reference>
<sequence>MQAKSPMRSLDELNITEVPSTPYFPSITERTLSNLNNGDPLACSNQPKSETAGVTTNVGEVEGSTEGDSFGRRRRHRCYVVTARSRGSTDCRSTEMRRHWRIDGLRRYVIVSVITEFTVVGLIGIEQCLKHPLGYL</sequence>
<proteinExistence type="predicted"/>